<evidence type="ECO:0000313" key="2">
    <source>
        <dbReference type="EMBL" id="QGW27792.1"/>
    </source>
</evidence>
<dbReference type="RefSeq" id="WP_157477889.1">
    <property type="nucleotide sequence ID" value="NZ_CP046566.1"/>
</dbReference>
<keyword evidence="1" id="KW-0732">Signal</keyword>
<evidence type="ECO:0000256" key="1">
    <source>
        <dbReference type="SAM" id="SignalP"/>
    </source>
</evidence>
<proteinExistence type="predicted"/>
<evidence type="ECO:0008006" key="4">
    <source>
        <dbReference type="Google" id="ProtNLM"/>
    </source>
</evidence>
<organism evidence="2 3">
    <name type="scientific">Phnomibacter ginsenosidimutans</name>
    <dbReference type="NCBI Taxonomy" id="2676868"/>
    <lineage>
        <taxon>Bacteria</taxon>
        <taxon>Pseudomonadati</taxon>
        <taxon>Bacteroidota</taxon>
        <taxon>Chitinophagia</taxon>
        <taxon>Chitinophagales</taxon>
        <taxon>Chitinophagaceae</taxon>
        <taxon>Phnomibacter</taxon>
    </lineage>
</organism>
<accession>A0A6I6GLJ7</accession>
<sequence length="233" mass="25499">MKKVLLPLMLIFSAVTAMAQSADEIIDKHIAAIGGKEKWLKVKSVQMEGTLNIQGRDIGVKLTGVHNIGSRQDISVAGMTGYIISTPTAGWQYMPFQGQTKPEPLPADAVKAGLDDLDLQGNLIDYKAKGHTIEYLGTEDIEGTECHKLKVTRKNSGDQTVFIDAETFYVIRTSTKINMNGQEVESKVDMSDYRDVNGIKLAFSLTQSIGTVVMTSVKVNESVDEKIFADPTK</sequence>
<name>A0A6I6GLJ7_9BACT</name>
<dbReference type="Gene3D" id="2.50.20.10">
    <property type="entry name" value="Lipoprotein localisation LolA/LolB/LppX"/>
    <property type="match status" value="1"/>
</dbReference>
<reference evidence="2 3" key="1">
    <citation type="submission" date="2019-11" db="EMBL/GenBank/DDBJ databases">
        <authorList>
            <person name="Im W.T."/>
        </authorList>
    </citation>
    <scope>NUCLEOTIDE SEQUENCE [LARGE SCALE GENOMIC DNA]</scope>
    <source>
        <strain evidence="2 3">SB-02</strain>
    </source>
</reference>
<feature type="chain" id="PRO_5026291480" description="Outer membrane lipoprotein-sorting protein" evidence="1">
    <location>
        <begin position="20"/>
        <end position="233"/>
    </location>
</feature>
<keyword evidence="3" id="KW-1185">Reference proteome</keyword>
<dbReference type="KEGG" id="fls:GLV81_06510"/>
<gene>
    <name evidence="2" type="ORF">GLV81_06510</name>
</gene>
<feature type="signal peptide" evidence="1">
    <location>
        <begin position="1"/>
        <end position="19"/>
    </location>
</feature>
<protein>
    <recommendedName>
        <fullName evidence="4">Outer membrane lipoprotein-sorting protein</fullName>
    </recommendedName>
</protein>
<dbReference type="Proteomes" id="UP000426027">
    <property type="component" value="Chromosome"/>
</dbReference>
<dbReference type="AlphaFoldDB" id="A0A6I6GLJ7"/>
<evidence type="ECO:0000313" key="3">
    <source>
        <dbReference type="Proteomes" id="UP000426027"/>
    </source>
</evidence>
<dbReference type="EMBL" id="CP046566">
    <property type="protein sequence ID" value="QGW27792.1"/>
    <property type="molecule type" value="Genomic_DNA"/>
</dbReference>